<keyword evidence="1" id="KW-0813">Transport</keyword>
<dbReference type="GO" id="GO:0022857">
    <property type="term" value="F:transmembrane transporter activity"/>
    <property type="evidence" value="ECO:0007669"/>
    <property type="project" value="InterPro"/>
</dbReference>
<dbReference type="PANTHER" id="PTHR42781:SF4">
    <property type="entry name" value="SPERMIDINE_PUTRESCINE IMPORT ATP-BINDING PROTEIN POTA"/>
    <property type="match status" value="1"/>
</dbReference>
<gene>
    <name evidence="5" type="ORF">ATH84_10786</name>
</gene>
<evidence type="ECO:0000313" key="6">
    <source>
        <dbReference type="Proteomes" id="UP000256794"/>
    </source>
</evidence>
<dbReference type="GO" id="GO:0043190">
    <property type="term" value="C:ATP-binding cassette (ABC) transporter complex"/>
    <property type="evidence" value="ECO:0007669"/>
    <property type="project" value="InterPro"/>
</dbReference>
<name>A0AAQ0HCX6_PARVE</name>
<dbReference type="GO" id="GO:0005524">
    <property type="term" value="F:ATP binding"/>
    <property type="evidence" value="ECO:0007669"/>
    <property type="project" value="UniProtKB-KW"/>
</dbReference>
<dbReference type="InterPro" id="IPR013611">
    <property type="entry name" value="Transp-assoc_OB_typ2"/>
</dbReference>
<dbReference type="Pfam" id="PF00005">
    <property type="entry name" value="ABC_tran"/>
    <property type="match status" value="1"/>
</dbReference>
<evidence type="ECO:0000256" key="1">
    <source>
        <dbReference type="ARBA" id="ARBA00022448"/>
    </source>
</evidence>
<dbReference type="InterPro" id="IPR050093">
    <property type="entry name" value="ABC_SmlMolc_Importer"/>
</dbReference>
<dbReference type="PANTHER" id="PTHR42781">
    <property type="entry name" value="SPERMIDINE/PUTRESCINE IMPORT ATP-BINDING PROTEIN POTA"/>
    <property type="match status" value="1"/>
</dbReference>
<evidence type="ECO:0000256" key="3">
    <source>
        <dbReference type="ARBA" id="ARBA00022840"/>
    </source>
</evidence>
<dbReference type="RefSeq" id="WP_052096340.1">
    <property type="nucleotide sequence ID" value="NZ_CP035284.1"/>
</dbReference>
<dbReference type="SUPFAM" id="SSF52540">
    <property type="entry name" value="P-loop containing nucleoside triphosphate hydrolases"/>
    <property type="match status" value="1"/>
</dbReference>
<dbReference type="Gene3D" id="2.40.50.100">
    <property type="match status" value="1"/>
</dbReference>
<dbReference type="FunFam" id="3.40.50.300:FF:000133">
    <property type="entry name" value="Spermidine/putrescine import ATP-binding protein PotA"/>
    <property type="match status" value="1"/>
</dbReference>
<dbReference type="SUPFAM" id="SSF50331">
    <property type="entry name" value="MOP-like"/>
    <property type="match status" value="1"/>
</dbReference>
<dbReference type="PROSITE" id="PS00211">
    <property type="entry name" value="ABC_TRANSPORTER_1"/>
    <property type="match status" value="1"/>
</dbReference>
<keyword evidence="2" id="KW-0547">Nucleotide-binding</keyword>
<feature type="domain" description="ABC transporter" evidence="4">
    <location>
        <begin position="11"/>
        <end position="241"/>
    </location>
</feature>
<evidence type="ECO:0000256" key="2">
    <source>
        <dbReference type="ARBA" id="ARBA00022741"/>
    </source>
</evidence>
<dbReference type="Pfam" id="PF08402">
    <property type="entry name" value="TOBE_2"/>
    <property type="match status" value="1"/>
</dbReference>
<comment type="caution">
    <text evidence="5">The sequence shown here is derived from an EMBL/GenBank/DDBJ whole genome shotgun (WGS) entry which is preliminary data.</text>
</comment>
<protein>
    <submittedName>
        <fullName evidence="5">Spermidine/putrescine transport system ATP-binding protein</fullName>
    </submittedName>
</protein>
<dbReference type="SMART" id="SM00382">
    <property type="entry name" value="AAA"/>
    <property type="match status" value="1"/>
</dbReference>
<dbReference type="InterPro" id="IPR008995">
    <property type="entry name" value="Mo/tungstate-bd_C_term_dom"/>
</dbReference>
<dbReference type="InterPro" id="IPR003593">
    <property type="entry name" value="AAA+_ATPase"/>
</dbReference>
<dbReference type="Proteomes" id="UP000256794">
    <property type="component" value="Unassembled WGS sequence"/>
</dbReference>
<evidence type="ECO:0000313" key="5">
    <source>
        <dbReference type="EMBL" id="REG26947.1"/>
    </source>
</evidence>
<dbReference type="InterPro" id="IPR027417">
    <property type="entry name" value="P-loop_NTPase"/>
</dbReference>
<dbReference type="GO" id="GO:0015847">
    <property type="term" value="P:putrescine transport"/>
    <property type="evidence" value="ECO:0007669"/>
    <property type="project" value="UniProtKB-ARBA"/>
</dbReference>
<accession>A0AAQ0HCX6</accession>
<keyword evidence="6" id="KW-1185">Reference proteome</keyword>
<dbReference type="EMBL" id="QUMX01000078">
    <property type="protein sequence ID" value="REG26947.1"/>
    <property type="molecule type" value="Genomic_DNA"/>
</dbReference>
<proteinExistence type="predicted"/>
<dbReference type="InterPro" id="IPR003439">
    <property type="entry name" value="ABC_transporter-like_ATP-bd"/>
</dbReference>
<sequence length="370" mass="40995">MFDDQLQDNQLQVIGITRKFGSFTALDDVSIDVRRGEFLTLLGPSGSGKSTLLNILAGFDAPTEGRLVQDGHDVTRKPAEARNFGMVFQGYALFPHMSVARNVAFPLRVRKVPESEQKRRVAEVLERVGLSAHADKLPRQLSGGQQQRVALARALVFSPDVLLLDEPLSALDKNLREQLQLEFQRIHREFKTTFIFVTHDQTEALALSSRIAIFNRGRLMQMDGPTDIYTRPSSRFVAEFLGQINLFRVENVTSAKDGISGRFGECLLAAPGHVRDPAWVGVRPENMRLKATQPDASQNAVPVTVNAVSYHGPTVLLSLTAATDGTTNVLSATMPASEWTDFDAQKPHWLCWSRDDSLVFPQENEAEQGA</sequence>
<organism evidence="5 6">
    <name type="scientific">Paracoccus versutus</name>
    <name type="common">Thiobacillus versutus</name>
    <dbReference type="NCBI Taxonomy" id="34007"/>
    <lineage>
        <taxon>Bacteria</taxon>
        <taxon>Pseudomonadati</taxon>
        <taxon>Pseudomonadota</taxon>
        <taxon>Alphaproteobacteria</taxon>
        <taxon>Rhodobacterales</taxon>
        <taxon>Paracoccaceae</taxon>
        <taxon>Paracoccus</taxon>
    </lineage>
</organism>
<dbReference type="GO" id="GO:0016887">
    <property type="term" value="F:ATP hydrolysis activity"/>
    <property type="evidence" value="ECO:0007669"/>
    <property type="project" value="InterPro"/>
</dbReference>
<dbReference type="AlphaFoldDB" id="A0AAQ0HCX6"/>
<dbReference type="PROSITE" id="PS50893">
    <property type="entry name" value="ABC_TRANSPORTER_2"/>
    <property type="match status" value="1"/>
</dbReference>
<dbReference type="Gene3D" id="3.40.50.300">
    <property type="entry name" value="P-loop containing nucleotide triphosphate hydrolases"/>
    <property type="match status" value="1"/>
</dbReference>
<evidence type="ECO:0000259" key="4">
    <source>
        <dbReference type="PROSITE" id="PS50893"/>
    </source>
</evidence>
<reference evidence="5 6" key="1">
    <citation type="submission" date="2018-08" db="EMBL/GenBank/DDBJ databases">
        <title>Genomic Encyclopedia of Archaeal and Bacterial Type Strains, Phase II (KMG-II): from individual species to whole genera.</title>
        <authorList>
            <person name="Goeker M."/>
        </authorList>
    </citation>
    <scope>NUCLEOTIDE SEQUENCE [LARGE SCALE GENOMIC DNA]</scope>
    <source>
        <strain evidence="5 6">DSM 582</strain>
    </source>
</reference>
<keyword evidence="3 5" id="KW-0067">ATP-binding</keyword>
<dbReference type="InterPro" id="IPR017871">
    <property type="entry name" value="ABC_transporter-like_CS"/>
</dbReference>